<dbReference type="Pfam" id="PF12800">
    <property type="entry name" value="Fer4_4"/>
    <property type="match status" value="1"/>
</dbReference>
<evidence type="ECO:0000256" key="5">
    <source>
        <dbReference type="RuleBase" id="RU368020"/>
    </source>
</evidence>
<keyword evidence="5" id="KW-0813">Transport</keyword>
<dbReference type="PROSITE" id="PS51379">
    <property type="entry name" value="4FE4S_FER_2"/>
    <property type="match status" value="4"/>
</dbReference>
<dbReference type="PRINTS" id="PR00352">
    <property type="entry name" value="3FE4SFRDOXIN"/>
</dbReference>
<feature type="domain" description="4Fe-4S ferredoxin-type" evidence="6">
    <location>
        <begin position="88"/>
        <end position="116"/>
    </location>
</feature>
<dbReference type="AlphaFoldDB" id="W0FMB4"/>
<dbReference type="SUPFAM" id="SSF54862">
    <property type="entry name" value="4Fe-4S ferredoxins"/>
    <property type="match status" value="2"/>
</dbReference>
<dbReference type="Gene3D" id="3.30.70.20">
    <property type="match status" value="2"/>
</dbReference>
<dbReference type="InterPro" id="IPR001080">
    <property type="entry name" value="3Fe4S_ferredoxin"/>
</dbReference>
<name>W0FMB4_9BACT</name>
<feature type="domain" description="4Fe-4S ferredoxin-type" evidence="6">
    <location>
        <begin position="119"/>
        <end position="148"/>
    </location>
</feature>
<dbReference type="InterPro" id="IPR017896">
    <property type="entry name" value="4Fe4S_Fe-S-bd"/>
</dbReference>
<dbReference type="InterPro" id="IPR050572">
    <property type="entry name" value="Fe-S_Ferredoxin"/>
</dbReference>
<evidence type="ECO:0000259" key="6">
    <source>
        <dbReference type="PROSITE" id="PS51379"/>
    </source>
</evidence>
<evidence type="ECO:0000256" key="4">
    <source>
        <dbReference type="ARBA" id="ARBA00023014"/>
    </source>
</evidence>
<dbReference type="PROSITE" id="PS00198">
    <property type="entry name" value="4FE4S_FER_1"/>
    <property type="match status" value="2"/>
</dbReference>
<dbReference type="GO" id="GO:0051539">
    <property type="term" value="F:4 iron, 4 sulfur cluster binding"/>
    <property type="evidence" value="ECO:0007669"/>
    <property type="project" value="UniProtKB-KW"/>
</dbReference>
<dbReference type="InterPro" id="IPR017900">
    <property type="entry name" value="4Fe4S_Fe_S_CS"/>
</dbReference>
<dbReference type="PANTHER" id="PTHR43687:SF4">
    <property type="entry name" value="BLR5484 PROTEIN"/>
    <property type="match status" value="1"/>
</dbReference>
<dbReference type="EMBL" id="KC246799">
    <property type="protein sequence ID" value="AHF24604.1"/>
    <property type="molecule type" value="Genomic_DNA"/>
</dbReference>
<keyword evidence="4 5" id="KW-0411">Iron-sulfur</keyword>
<protein>
    <recommendedName>
        <fullName evidence="5">Ferredoxin</fullName>
    </recommendedName>
</protein>
<reference evidence="7" key="1">
    <citation type="journal article" date="2013" name="PLoS ONE">
        <title>Metagenomic insights into the carbohydrate-active enzymes carried by the microorganisms adhering to solid digesta in the rumen of cows.</title>
        <authorList>
            <person name="Wang L."/>
            <person name="Hatem A."/>
            <person name="Catalyurek U.V."/>
            <person name="Morrison M."/>
            <person name="Yu Z."/>
        </authorList>
    </citation>
    <scope>NUCLEOTIDE SEQUENCE</scope>
</reference>
<feature type="domain" description="4Fe-4S ferredoxin-type" evidence="6">
    <location>
        <begin position="45"/>
        <end position="74"/>
    </location>
</feature>
<keyword evidence="3 5" id="KW-0408">Iron</keyword>
<dbReference type="GO" id="GO:0005506">
    <property type="term" value="F:iron ion binding"/>
    <property type="evidence" value="ECO:0007669"/>
    <property type="project" value="UniProtKB-UniRule"/>
</dbReference>
<keyword evidence="1" id="KW-0004">4Fe-4S</keyword>
<keyword evidence="5" id="KW-0249">Electron transport</keyword>
<feature type="domain" description="4Fe-4S ferredoxin-type" evidence="6">
    <location>
        <begin position="16"/>
        <end position="44"/>
    </location>
</feature>
<dbReference type="GO" id="GO:0009055">
    <property type="term" value="F:electron transfer activity"/>
    <property type="evidence" value="ECO:0007669"/>
    <property type="project" value="UniProtKB-UniRule"/>
</dbReference>
<evidence type="ECO:0000313" key="7">
    <source>
        <dbReference type="EMBL" id="AHF24604.1"/>
    </source>
</evidence>
<dbReference type="Pfam" id="PF00037">
    <property type="entry name" value="Fer4"/>
    <property type="match status" value="2"/>
</dbReference>
<evidence type="ECO:0000256" key="3">
    <source>
        <dbReference type="ARBA" id="ARBA00023004"/>
    </source>
</evidence>
<dbReference type="CDD" id="cd10549">
    <property type="entry name" value="MtMvhB_like"/>
    <property type="match status" value="1"/>
</dbReference>
<organism evidence="7">
    <name type="scientific">uncultured bacterium Contig1762</name>
    <dbReference type="NCBI Taxonomy" id="1393506"/>
    <lineage>
        <taxon>Bacteria</taxon>
        <taxon>environmental samples</taxon>
    </lineage>
</organism>
<dbReference type="PANTHER" id="PTHR43687">
    <property type="entry name" value="ADENYLYLSULFATE REDUCTASE, BETA SUBUNIT"/>
    <property type="match status" value="1"/>
</dbReference>
<proteinExistence type="predicted"/>
<accession>W0FMB4</accession>
<keyword evidence="2 5" id="KW-0479">Metal-binding</keyword>
<evidence type="ECO:0000256" key="2">
    <source>
        <dbReference type="ARBA" id="ARBA00022723"/>
    </source>
</evidence>
<sequence>MIKRVRKKAYVRCRGGSISCTYGCIGCGLCVAACHLAAIKLEDGCPPVIDRDKCVGCGLCAKACPQHLIEVILPDNNIQVKCSNCDAGKAAREACVNSCIACGLCERNCPADAIHVIGNKAVIDPGKCICCGMCAVKCPRGVIRDSNGVMTAD</sequence>
<comment type="function">
    <text evidence="5">Ferredoxins are iron-sulfur proteins that transfer electrons in a wide variety of metabolic reactions.</text>
</comment>
<evidence type="ECO:0000256" key="1">
    <source>
        <dbReference type="ARBA" id="ARBA00022485"/>
    </source>
</evidence>